<accession>A0A5B1CRM5</accession>
<name>A0A5B1CRM5_9BACT</name>
<evidence type="ECO:0000313" key="2">
    <source>
        <dbReference type="Proteomes" id="UP000322699"/>
    </source>
</evidence>
<dbReference type="AlphaFoldDB" id="A0A5B1CRM5"/>
<organism evidence="1 2">
    <name type="scientific">Rubripirellula obstinata</name>
    <dbReference type="NCBI Taxonomy" id="406547"/>
    <lineage>
        <taxon>Bacteria</taxon>
        <taxon>Pseudomonadati</taxon>
        <taxon>Planctomycetota</taxon>
        <taxon>Planctomycetia</taxon>
        <taxon>Pirellulales</taxon>
        <taxon>Pirellulaceae</taxon>
        <taxon>Rubripirellula</taxon>
    </lineage>
</organism>
<dbReference type="RefSeq" id="WP_235033429.1">
    <property type="nucleotide sequence ID" value="NZ_LWSK01000038.1"/>
</dbReference>
<dbReference type="Proteomes" id="UP000322699">
    <property type="component" value="Unassembled WGS sequence"/>
</dbReference>
<evidence type="ECO:0000313" key="1">
    <source>
        <dbReference type="EMBL" id="KAA1261904.1"/>
    </source>
</evidence>
<reference evidence="1 2" key="1">
    <citation type="submission" date="2019-08" db="EMBL/GenBank/DDBJ databases">
        <title>Deep-cultivation of Planctomycetes and their phenomic and genomic characterization uncovers novel biology.</title>
        <authorList>
            <person name="Wiegand S."/>
            <person name="Jogler M."/>
            <person name="Boedeker C."/>
            <person name="Pinto D."/>
            <person name="Vollmers J."/>
            <person name="Rivas-Marin E."/>
            <person name="Kohn T."/>
            <person name="Peeters S.H."/>
            <person name="Heuer A."/>
            <person name="Rast P."/>
            <person name="Oberbeckmann S."/>
            <person name="Bunk B."/>
            <person name="Jeske O."/>
            <person name="Meyerdierks A."/>
            <person name="Storesund J.E."/>
            <person name="Kallscheuer N."/>
            <person name="Luecker S."/>
            <person name="Lage O.M."/>
            <person name="Pohl T."/>
            <person name="Merkel B.J."/>
            <person name="Hornburger P."/>
            <person name="Mueller R.-W."/>
            <person name="Bruemmer F."/>
            <person name="Labrenz M."/>
            <person name="Spormann A.M."/>
            <person name="Op Den Camp H."/>
            <person name="Overmann J."/>
            <person name="Amann R."/>
            <person name="Jetten M.S.M."/>
            <person name="Mascher T."/>
            <person name="Medema M.H."/>
            <person name="Devos D.P."/>
            <person name="Kaster A.-K."/>
            <person name="Ovreas L."/>
            <person name="Rohde M."/>
            <person name="Galperin M.Y."/>
            <person name="Jogler C."/>
        </authorList>
    </citation>
    <scope>NUCLEOTIDE SEQUENCE [LARGE SCALE GENOMIC DNA]</scope>
    <source>
        <strain evidence="1 2">LF1</strain>
    </source>
</reference>
<sequence length="142" mass="15054">MKDCLPLKTIFGIAIALTILVSGCGSPVGTYEGRVLFDDGSPVQSGSVEFRSLADGSRYASRIAADGKFALTDQDGDVGCPPGDYEVVVVQIVLTEDLAAEAHDHGHTVPRRYADYYTSGLRVTNAKDSELPLSITLETSDG</sequence>
<dbReference type="PROSITE" id="PS51257">
    <property type="entry name" value="PROKAR_LIPOPROTEIN"/>
    <property type="match status" value="1"/>
</dbReference>
<comment type="caution">
    <text evidence="1">The sequence shown here is derived from an EMBL/GenBank/DDBJ whole genome shotgun (WGS) entry which is preliminary data.</text>
</comment>
<proteinExistence type="predicted"/>
<gene>
    <name evidence="1" type="ORF">LF1_44650</name>
</gene>
<keyword evidence="2" id="KW-1185">Reference proteome</keyword>
<evidence type="ECO:0008006" key="3">
    <source>
        <dbReference type="Google" id="ProtNLM"/>
    </source>
</evidence>
<dbReference type="EMBL" id="VRLW01000001">
    <property type="protein sequence ID" value="KAA1261904.1"/>
    <property type="molecule type" value="Genomic_DNA"/>
</dbReference>
<protein>
    <recommendedName>
        <fullName evidence="3">Carboxypeptidase regulatory-like domain-containing protein</fullName>
    </recommendedName>
</protein>